<reference evidence="1" key="2">
    <citation type="journal article" date="2022" name="New Phytol.">
        <title>Evolutionary transition to the ectomycorrhizal habit in the genomes of a hyperdiverse lineage of mushroom-forming fungi.</title>
        <authorList>
            <person name="Looney B."/>
            <person name="Miyauchi S."/>
            <person name="Morin E."/>
            <person name="Drula E."/>
            <person name="Courty P.E."/>
            <person name="Kohler A."/>
            <person name="Kuo A."/>
            <person name="LaButti K."/>
            <person name="Pangilinan J."/>
            <person name="Lipzen A."/>
            <person name="Riley R."/>
            <person name="Andreopoulos W."/>
            <person name="He G."/>
            <person name="Johnson J."/>
            <person name="Nolan M."/>
            <person name="Tritt A."/>
            <person name="Barry K.W."/>
            <person name="Grigoriev I.V."/>
            <person name="Nagy L.G."/>
            <person name="Hibbett D."/>
            <person name="Henrissat B."/>
            <person name="Matheny P.B."/>
            <person name="Labbe J."/>
            <person name="Martin F.M."/>
        </authorList>
    </citation>
    <scope>NUCLEOTIDE SEQUENCE</scope>
    <source>
        <strain evidence="1">FP105234-sp</strain>
    </source>
</reference>
<evidence type="ECO:0000313" key="2">
    <source>
        <dbReference type="Proteomes" id="UP000814033"/>
    </source>
</evidence>
<dbReference type="EMBL" id="MU276229">
    <property type="protein sequence ID" value="KAI0040091.1"/>
    <property type="molecule type" value="Genomic_DNA"/>
</dbReference>
<name>A0ACB8R7I8_9AGAM</name>
<accession>A0ACB8R7I8</accession>
<dbReference type="Proteomes" id="UP000814033">
    <property type="component" value="Unassembled WGS sequence"/>
</dbReference>
<sequence>MQCINSQIFALPRPPPPAPLAHNAAARGSRNTLPDHVLHARSVRAVCSPVPAPACDAPPATRVCNSNLGEPPPSPSRSRLHLIPSPLLLVGRPTPRHRPPRCRSRAIRVQPLPVLAATSSCPSFAPFHSCAPSSCHLRADRALHARPAQSCVPCRTRDAASRGVTLVHSLQVDSFVRVVAAQSRSAQQ</sequence>
<keyword evidence="2" id="KW-1185">Reference proteome</keyword>
<organism evidence="1 2">
    <name type="scientific">Auriscalpium vulgare</name>
    <dbReference type="NCBI Taxonomy" id="40419"/>
    <lineage>
        <taxon>Eukaryota</taxon>
        <taxon>Fungi</taxon>
        <taxon>Dikarya</taxon>
        <taxon>Basidiomycota</taxon>
        <taxon>Agaricomycotina</taxon>
        <taxon>Agaricomycetes</taxon>
        <taxon>Russulales</taxon>
        <taxon>Auriscalpiaceae</taxon>
        <taxon>Auriscalpium</taxon>
    </lineage>
</organism>
<comment type="caution">
    <text evidence="1">The sequence shown here is derived from an EMBL/GenBank/DDBJ whole genome shotgun (WGS) entry which is preliminary data.</text>
</comment>
<proteinExistence type="predicted"/>
<reference evidence="1" key="1">
    <citation type="submission" date="2021-02" db="EMBL/GenBank/DDBJ databases">
        <authorList>
            <consortium name="DOE Joint Genome Institute"/>
            <person name="Ahrendt S."/>
            <person name="Looney B.P."/>
            <person name="Miyauchi S."/>
            <person name="Morin E."/>
            <person name="Drula E."/>
            <person name="Courty P.E."/>
            <person name="Chicoki N."/>
            <person name="Fauchery L."/>
            <person name="Kohler A."/>
            <person name="Kuo A."/>
            <person name="Labutti K."/>
            <person name="Pangilinan J."/>
            <person name="Lipzen A."/>
            <person name="Riley R."/>
            <person name="Andreopoulos W."/>
            <person name="He G."/>
            <person name="Johnson J."/>
            <person name="Barry K.W."/>
            <person name="Grigoriev I.V."/>
            <person name="Nagy L."/>
            <person name="Hibbett D."/>
            <person name="Henrissat B."/>
            <person name="Matheny P.B."/>
            <person name="Labbe J."/>
            <person name="Martin F."/>
        </authorList>
    </citation>
    <scope>NUCLEOTIDE SEQUENCE</scope>
    <source>
        <strain evidence="1">FP105234-sp</strain>
    </source>
</reference>
<evidence type="ECO:0000313" key="1">
    <source>
        <dbReference type="EMBL" id="KAI0040091.1"/>
    </source>
</evidence>
<gene>
    <name evidence="1" type="ORF">FA95DRAFT_926766</name>
</gene>
<protein>
    <submittedName>
        <fullName evidence="1">Uncharacterized protein</fullName>
    </submittedName>
</protein>